<dbReference type="Proteomes" id="UP001295444">
    <property type="component" value="Chromosome 04"/>
</dbReference>
<dbReference type="EMBL" id="OW240915">
    <property type="protein sequence ID" value="CAH2283957.1"/>
    <property type="molecule type" value="Genomic_DNA"/>
</dbReference>
<reference evidence="2" key="1">
    <citation type="submission" date="2022-03" db="EMBL/GenBank/DDBJ databases">
        <authorList>
            <person name="Alioto T."/>
            <person name="Alioto T."/>
            <person name="Gomez Garrido J."/>
        </authorList>
    </citation>
    <scope>NUCLEOTIDE SEQUENCE</scope>
</reference>
<dbReference type="AlphaFoldDB" id="A0AAD1RYC1"/>
<proteinExistence type="predicted"/>
<protein>
    <submittedName>
        <fullName evidence="2">Uncharacterized protein</fullName>
    </submittedName>
</protein>
<name>A0AAD1RYC1_PELCU</name>
<evidence type="ECO:0000313" key="3">
    <source>
        <dbReference type="Proteomes" id="UP001295444"/>
    </source>
</evidence>
<gene>
    <name evidence="2" type="ORF">PECUL_23A026894</name>
</gene>
<feature type="compositionally biased region" description="Polar residues" evidence="1">
    <location>
        <begin position="62"/>
        <end position="72"/>
    </location>
</feature>
<feature type="compositionally biased region" description="Basic and acidic residues" evidence="1">
    <location>
        <begin position="87"/>
        <end position="106"/>
    </location>
</feature>
<evidence type="ECO:0000256" key="1">
    <source>
        <dbReference type="SAM" id="MobiDB-lite"/>
    </source>
</evidence>
<evidence type="ECO:0000313" key="2">
    <source>
        <dbReference type="EMBL" id="CAH2283957.1"/>
    </source>
</evidence>
<keyword evidence="3" id="KW-1185">Reference proteome</keyword>
<sequence>MARNTTRHSDPADSKMVEALTHAPRGTLHPPTEKPSYLSGSTTSLKAIFARFWAKLRAHMATPTSSSATPAKQNRKKVQGRPPLGNHIEHTPVSPKEHPPWTEGHKGLAQETLPTQAKACRYHTIRTSRNPTPRKDSQSPQVCGLVVLATTRIQGWKDATPGHCPTVLSPVMRLRVKDSPPKPLCGVGLKLPQGYHADWHYRVIQLLACTDISAEASSGI</sequence>
<organism evidence="2 3">
    <name type="scientific">Pelobates cultripes</name>
    <name type="common">Western spadefoot toad</name>
    <dbReference type="NCBI Taxonomy" id="61616"/>
    <lineage>
        <taxon>Eukaryota</taxon>
        <taxon>Metazoa</taxon>
        <taxon>Chordata</taxon>
        <taxon>Craniata</taxon>
        <taxon>Vertebrata</taxon>
        <taxon>Euteleostomi</taxon>
        <taxon>Amphibia</taxon>
        <taxon>Batrachia</taxon>
        <taxon>Anura</taxon>
        <taxon>Pelobatoidea</taxon>
        <taxon>Pelobatidae</taxon>
        <taxon>Pelobates</taxon>
    </lineage>
</organism>
<feature type="region of interest" description="Disordered" evidence="1">
    <location>
        <begin position="62"/>
        <end position="106"/>
    </location>
</feature>
<accession>A0AAD1RYC1</accession>